<protein>
    <submittedName>
        <fullName evidence="2">Uncharacterized protein</fullName>
    </submittedName>
</protein>
<keyword evidence="1" id="KW-1133">Transmembrane helix</keyword>
<dbReference type="AlphaFoldDB" id="A0A543IKW3"/>
<dbReference type="RefSeq" id="WP_281284459.1">
    <property type="nucleotide sequence ID" value="NZ_VFPO01000001.1"/>
</dbReference>
<keyword evidence="3" id="KW-1185">Reference proteome</keyword>
<evidence type="ECO:0000313" key="2">
    <source>
        <dbReference type="EMBL" id="TQM71169.1"/>
    </source>
</evidence>
<dbReference type="Proteomes" id="UP000316706">
    <property type="component" value="Unassembled WGS sequence"/>
</dbReference>
<name>A0A543IKW3_9ACTN</name>
<evidence type="ECO:0000313" key="3">
    <source>
        <dbReference type="Proteomes" id="UP000316706"/>
    </source>
</evidence>
<gene>
    <name evidence="2" type="ORF">FHX41_4921</name>
</gene>
<keyword evidence="1" id="KW-0812">Transmembrane</keyword>
<organism evidence="2 3">
    <name type="scientific">Actinomadura hallensis</name>
    <dbReference type="NCBI Taxonomy" id="337895"/>
    <lineage>
        <taxon>Bacteria</taxon>
        <taxon>Bacillati</taxon>
        <taxon>Actinomycetota</taxon>
        <taxon>Actinomycetes</taxon>
        <taxon>Streptosporangiales</taxon>
        <taxon>Thermomonosporaceae</taxon>
        <taxon>Actinomadura</taxon>
    </lineage>
</organism>
<accession>A0A543IKW3</accession>
<keyword evidence="1" id="KW-0472">Membrane</keyword>
<proteinExistence type="predicted"/>
<dbReference type="EMBL" id="VFPO01000001">
    <property type="protein sequence ID" value="TQM71169.1"/>
    <property type="molecule type" value="Genomic_DNA"/>
</dbReference>
<reference evidence="2 3" key="1">
    <citation type="submission" date="2019-06" db="EMBL/GenBank/DDBJ databases">
        <title>Sequencing the genomes of 1000 actinobacteria strains.</title>
        <authorList>
            <person name="Klenk H.-P."/>
        </authorList>
    </citation>
    <scope>NUCLEOTIDE SEQUENCE [LARGE SCALE GENOMIC DNA]</scope>
    <source>
        <strain evidence="2 3">DSM 45043</strain>
    </source>
</reference>
<feature type="transmembrane region" description="Helical" evidence="1">
    <location>
        <begin position="21"/>
        <end position="41"/>
    </location>
</feature>
<sequence length="42" mass="4476">MLRTPLPARARRAVQDRHARIRVLIAAVFLALAAAALVAGAQ</sequence>
<evidence type="ECO:0000256" key="1">
    <source>
        <dbReference type="SAM" id="Phobius"/>
    </source>
</evidence>
<comment type="caution">
    <text evidence="2">The sequence shown here is derived from an EMBL/GenBank/DDBJ whole genome shotgun (WGS) entry which is preliminary data.</text>
</comment>